<dbReference type="SMART" id="SM00176">
    <property type="entry name" value="RAN"/>
    <property type="match status" value="1"/>
</dbReference>
<dbReference type="InterPro" id="IPR005225">
    <property type="entry name" value="Small_GTP-bd"/>
</dbReference>
<accession>A0AAD9V3L4</accession>
<dbReference type="PRINTS" id="PR00449">
    <property type="entry name" value="RASTRNSFRMNG"/>
</dbReference>
<dbReference type="GO" id="GO:0005525">
    <property type="term" value="F:GTP binding"/>
    <property type="evidence" value="ECO:0007669"/>
    <property type="project" value="InterPro"/>
</dbReference>
<dbReference type="NCBIfam" id="TIGR00231">
    <property type="entry name" value="small_GTP"/>
    <property type="match status" value="1"/>
</dbReference>
<proteinExistence type="inferred from homology"/>
<dbReference type="SMART" id="SM00175">
    <property type="entry name" value="RAB"/>
    <property type="match status" value="1"/>
</dbReference>
<dbReference type="Proteomes" id="UP001249851">
    <property type="component" value="Unassembled WGS sequence"/>
</dbReference>
<dbReference type="CDD" id="cd00154">
    <property type="entry name" value="Rab"/>
    <property type="match status" value="1"/>
</dbReference>
<evidence type="ECO:0000313" key="2">
    <source>
        <dbReference type="EMBL" id="KAK2559490.1"/>
    </source>
</evidence>
<comment type="similarity">
    <text evidence="1">Belongs to the small GTPase superfamily. Rab family.</text>
</comment>
<dbReference type="InterPro" id="IPR001806">
    <property type="entry name" value="Small_GTPase"/>
</dbReference>
<dbReference type="PROSITE" id="PS51419">
    <property type="entry name" value="RAB"/>
    <property type="match status" value="1"/>
</dbReference>
<dbReference type="EMBL" id="JARQWQ010000040">
    <property type="protein sequence ID" value="KAK2559490.1"/>
    <property type="molecule type" value="Genomic_DNA"/>
</dbReference>
<dbReference type="SUPFAM" id="SSF52540">
    <property type="entry name" value="P-loop containing nucleoside triphosphate hydrolases"/>
    <property type="match status" value="1"/>
</dbReference>
<dbReference type="SMART" id="SM00174">
    <property type="entry name" value="RHO"/>
    <property type="match status" value="1"/>
</dbReference>
<dbReference type="InterPro" id="IPR050209">
    <property type="entry name" value="Rab_GTPases_membrane_traffic"/>
</dbReference>
<organism evidence="2 3">
    <name type="scientific">Acropora cervicornis</name>
    <name type="common">Staghorn coral</name>
    <dbReference type="NCBI Taxonomy" id="6130"/>
    <lineage>
        <taxon>Eukaryota</taxon>
        <taxon>Metazoa</taxon>
        <taxon>Cnidaria</taxon>
        <taxon>Anthozoa</taxon>
        <taxon>Hexacorallia</taxon>
        <taxon>Scleractinia</taxon>
        <taxon>Astrocoeniina</taxon>
        <taxon>Acroporidae</taxon>
        <taxon>Acropora</taxon>
    </lineage>
</organism>
<dbReference type="PANTHER" id="PTHR47979">
    <property type="entry name" value="DRAB11-RELATED"/>
    <property type="match status" value="1"/>
</dbReference>
<comment type="caution">
    <text evidence="2">The sequence shown here is derived from an EMBL/GenBank/DDBJ whole genome shotgun (WGS) entry which is preliminary data.</text>
</comment>
<evidence type="ECO:0000256" key="1">
    <source>
        <dbReference type="ARBA" id="ARBA00006270"/>
    </source>
</evidence>
<dbReference type="Pfam" id="PF00071">
    <property type="entry name" value="Ras"/>
    <property type="match status" value="1"/>
</dbReference>
<evidence type="ECO:0000313" key="3">
    <source>
        <dbReference type="Proteomes" id="UP001249851"/>
    </source>
</evidence>
<dbReference type="FunFam" id="3.40.50.300:FF:001447">
    <property type="entry name" value="Ras-related protein Rab-1B"/>
    <property type="match status" value="1"/>
</dbReference>
<keyword evidence="3" id="KW-1185">Reference proteome</keyword>
<dbReference type="Gene3D" id="3.40.50.300">
    <property type="entry name" value="P-loop containing nucleotide triphosphate hydrolases"/>
    <property type="match status" value="1"/>
</dbReference>
<reference evidence="2" key="2">
    <citation type="journal article" date="2023" name="Science">
        <title>Genomic signatures of disease resistance in endangered staghorn corals.</title>
        <authorList>
            <person name="Vollmer S.V."/>
            <person name="Selwyn J.D."/>
            <person name="Despard B.A."/>
            <person name="Roesel C.L."/>
        </authorList>
    </citation>
    <scope>NUCLEOTIDE SEQUENCE</scope>
    <source>
        <strain evidence="2">K2</strain>
    </source>
</reference>
<dbReference type="GO" id="GO:0003924">
    <property type="term" value="F:GTPase activity"/>
    <property type="evidence" value="ECO:0007669"/>
    <property type="project" value="InterPro"/>
</dbReference>
<sequence length="204" mass="22971">MLPPKKVAKVVLVGESGVGKSSILSTYFGEPFSHVYVQTREREIKTTMLNVGRQPLELQIWDTPGNPHCRTITAAYLREEVQGAVCIFDVTRDDTYYNMQHWVATVNTYAGSGNVKFVFVGNKVDQKERSVNIESGEQLAKQYNGIYIDVSARQNHNVNMIFQTIAERIDIEGGQENAGIGDENGQEGDNSMKNEDRRFQCIFL</sequence>
<dbReference type="SMART" id="SM00173">
    <property type="entry name" value="RAS"/>
    <property type="match status" value="1"/>
</dbReference>
<protein>
    <submittedName>
        <fullName evidence="2">Ras-related protein SEC4</fullName>
    </submittedName>
</protein>
<name>A0AAD9V3L4_ACRCE</name>
<dbReference type="AlphaFoldDB" id="A0AAD9V3L4"/>
<reference evidence="2" key="1">
    <citation type="journal article" date="2023" name="G3 (Bethesda)">
        <title>Whole genome assembly and annotation of the endangered Caribbean coral Acropora cervicornis.</title>
        <authorList>
            <person name="Selwyn J.D."/>
            <person name="Vollmer S.V."/>
        </authorList>
    </citation>
    <scope>NUCLEOTIDE SEQUENCE</scope>
    <source>
        <strain evidence="2">K2</strain>
    </source>
</reference>
<dbReference type="InterPro" id="IPR027417">
    <property type="entry name" value="P-loop_NTPase"/>
</dbReference>
<gene>
    <name evidence="2" type="ORF">P5673_018134</name>
</gene>